<proteinExistence type="predicted"/>
<protein>
    <submittedName>
        <fullName evidence="1">BQ5605_C001g00386 protein</fullName>
    </submittedName>
</protein>
<evidence type="ECO:0000313" key="2">
    <source>
        <dbReference type="Proteomes" id="UP000249464"/>
    </source>
</evidence>
<organism evidence="1 2">
    <name type="scientific">Microbotryum silenes-dioicae</name>
    <dbReference type="NCBI Taxonomy" id="796604"/>
    <lineage>
        <taxon>Eukaryota</taxon>
        <taxon>Fungi</taxon>
        <taxon>Dikarya</taxon>
        <taxon>Basidiomycota</taxon>
        <taxon>Pucciniomycotina</taxon>
        <taxon>Microbotryomycetes</taxon>
        <taxon>Microbotryales</taxon>
        <taxon>Microbotryaceae</taxon>
        <taxon>Microbotryum</taxon>
    </lineage>
</organism>
<dbReference type="AlphaFoldDB" id="A0A2X0P5Z4"/>
<keyword evidence="2" id="KW-1185">Reference proteome</keyword>
<name>A0A2X0P5Z4_9BASI</name>
<dbReference type="Proteomes" id="UP000249464">
    <property type="component" value="Unassembled WGS sequence"/>
</dbReference>
<dbReference type="EMBL" id="FQNC01000043">
    <property type="protein sequence ID" value="SGY46128.1"/>
    <property type="molecule type" value="Genomic_DNA"/>
</dbReference>
<evidence type="ECO:0000313" key="1">
    <source>
        <dbReference type="EMBL" id="SGY46128.1"/>
    </source>
</evidence>
<accession>A0A2X0P5Z4</accession>
<sequence>MELGELGDYESAPSGRPHQPLCLTLCANIAINNNVRVIVVIGIVVVVGYQVTGWQVAGDGRIRTAQQLRERMVGCNTPTAWV</sequence>
<gene>
    <name evidence="1" type="primary">BQ5605_C001g00386</name>
    <name evidence="1" type="ORF">BQ5605_C001G00386</name>
</gene>
<reference evidence="1 2" key="1">
    <citation type="submission" date="2016-11" db="EMBL/GenBank/DDBJ databases">
        <authorList>
            <person name="Jaros S."/>
            <person name="Januszkiewicz K."/>
            <person name="Wedrychowicz H."/>
        </authorList>
    </citation>
    <scope>NUCLEOTIDE SEQUENCE [LARGE SCALE GENOMIC DNA]</scope>
</reference>